<evidence type="ECO:0000313" key="1">
    <source>
        <dbReference type="EMBL" id="PHV70835.1"/>
    </source>
</evidence>
<keyword evidence="2" id="KW-1185">Reference proteome</keyword>
<proteinExistence type="predicted"/>
<evidence type="ECO:0000313" key="2">
    <source>
        <dbReference type="Proteomes" id="UP000224460"/>
    </source>
</evidence>
<name>A0AC61DD24_9FIRM</name>
<dbReference type="Proteomes" id="UP000224460">
    <property type="component" value="Unassembled WGS sequence"/>
</dbReference>
<accession>A0AC61DD24</accession>
<gene>
    <name evidence="1" type="primary">ytvI</name>
    <name evidence="1" type="ORF">CS063_08705</name>
</gene>
<dbReference type="EMBL" id="PEDL01000007">
    <property type="protein sequence ID" value="PHV70835.1"/>
    <property type="molecule type" value="Genomic_DNA"/>
</dbReference>
<protein>
    <submittedName>
        <fullName evidence="1">Sporulation integral membrane protein YtvI</fullName>
    </submittedName>
</protein>
<comment type="caution">
    <text evidence="1">The sequence shown here is derived from an EMBL/GenBank/DDBJ whole genome shotgun (WGS) entry which is preliminary data.</text>
</comment>
<organism evidence="1 2">
    <name type="scientific">Sporanaerobium hydrogeniformans</name>
    <dbReference type="NCBI Taxonomy" id="3072179"/>
    <lineage>
        <taxon>Bacteria</taxon>
        <taxon>Bacillati</taxon>
        <taxon>Bacillota</taxon>
        <taxon>Clostridia</taxon>
        <taxon>Lachnospirales</taxon>
        <taxon>Lachnospiraceae</taxon>
        <taxon>Sporanaerobium</taxon>
    </lineage>
</organism>
<sequence>MRGYKRMQGLEEWYINIGRKWVRIGLILVAIYLFFRLKAIEYIAPFIIAYLFAMLLNPFVTWLNKKVKIPRGIAAIFSMLTILSGVLGIISMLVRQLWHQMVGFASAFPDISSQLIETINDFQDEWGSALSVLPASEVFTNIDTTIEKILEGIGAFFTAIIPGAYNVVSKVPDMVIFIIVMLIATFFITRDYQYIKNFIKAQLSETVISKFVVMQDGLLGALGGYVKTQVILMSITFGICLVGLFVLGINYALLLAIIIAIVDALPVFGSGTILIPWAIYNLVVGDLMLAIGLLGIYGIIFITRQIMEPKILSTQIGVYALVTVISMYIGYKAIGVLGLILGPIVAVCVKTLQAVGVIPPFKPIKEQKNKGK</sequence>
<reference evidence="1" key="1">
    <citation type="submission" date="2017-10" db="EMBL/GenBank/DDBJ databases">
        <title>Genome sequence of cellulolytic Lachnospiraceae bacterium XHS1971 isolated from hotspring sediment.</title>
        <authorList>
            <person name="Vasudevan G."/>
            <person name="Joshi A.J."/>
            <person name="Hivarkar S."/>
            <person name="Lanjekar V.B."/>
            <person name="Dhakephalkar P.K."/>
            <person name="Dagar S."/>
        </authorList>
    </citation>
    <scope>NUCLEOTIDE SEQUENCE</scope>
    <source>
        <strain evidence="1">XHS1971</strain>
    </source>
</reference>